<gene>
    <name evidence="1" type="ORF">ORPV_638</name>
</gene>
<organism evidence="1">
    <name type="scientific">Orpheovirus IHUMI-LCC2</name>
    <dbReference type="NCBI Taxonomy" id="2023057"/>
    <lineage>
        <taxon>Viruses</taxon>
        <taxon>Varidnaviria</taxon>
        <taxon>Bamfordvirae</taxon>
        <taxon>Nucleocytoviricota</taxon>
        <taxon>Megaviricetes</taxon>
        <taxon>Pimascovirales</taxon>
        <taxon>Ocovirineae</taxon>
        <taxon>Orpheoviridae</taxon>
        <taxon>Alphaorpheovirus</taxon>
        <taxon>Alphaorpheovirus massiliense</taxon>
    </lineage>
</organism>
<dbReference type="KEGG" id="vg:35382448"/>
<dbReference type="GeneID" id="35382448"/>
<keyword evidence="2" id="KW-1185">Reference proteome</keyword>
<sequence>LGNGSYEDLIKYCYSSNKTLQSCNTNYIRNTIIDKFLPPRLDYRQYTIEELFQLGKFYNMHVLDLYLHIKSYEDRLAEKFINSYILPFMIDDNYDKIDESDTRLNWLLDLNTDSIMLLCGLMYPIDSLLDIIVLYPTASSKSYFKLDNIFSRMFWTKRSKEDIVAVYRK</sequence>
<dbReference type="RefSeq" id="YP_009448844.1">
    <property type="nucleotide sequence ID" value="NC_036594.1"/>
</dbReference>
<feature type="non-terminal residue" evidence="1">
    <location>
        <position position="1"/>
    </location>
</feature>
<evidence type="ECO:0000313" key="2">
    <source>
        <dbReference type="Proteomes" id="UP000236316"/>
    </source>
</evidence>
<dbReference type="EMBL" id="LT906555">
    <property type="protein sequence ID" value="SNW62542.1"/>
    <property type="molecule type" value="Genomic_DNA"/>
</dbReference>
<dbReference type="Proteomes" id="UP000236316">
    <property type="component" value="Segment"/>
</dbReference>
<reference evidence="1" key="1">
    <citation type="submission" date="2017-08" db="EMBL/GenBank/DDBJ databases">
        <authorList>
            <consortium name="Urmite Genomes"/>
        </authorList>
    </citation>
    <scope>NUCLEOTIDE SEQUENCE [LARGE SCALE GENOMIC DNA]</scope>
    <source>
        <strain evidence="1">IHUMI-LCC2</strain>
    </source>
</reference>
<evidence type="ECO:0000313" key="1">
    <source>
        <dbReference type="EMBL" id="SNW62542.1"/>
    </source>
</evidence>
<protein>
    <submittedName>
        <fullName evidence="1">Uncharacterized protein</fullName>
    </submittedName>
</protein>
<name>A0A2I2L4S1_9VIRU</name>
<accession>A0A2I2L4S1</accession>
<proteinExistence type="predicted"/>